<accession>A0AB40DDU5</accession>
<dbReference type="CDD" id="cd16021">
    <property type="entry name" value="ALP_like"/>
    <property type="match status" value="1"/>
</dbReference>
<feature type="chain" id="PRO_5046884365" evidence="1">
    <location>
        <begin position="24"/>
        <end position="702"/>
    </location>
</feature>
<keyword evidence="1" id="KW-0732">Signal</keyword>
<dbReference type="PANTHER" id="PTHR10974:SF9">
    <property type="entry name" value="DUF229 DOMAIN CONTAINING PROTEIN-RELATED"/>
    <property type="match status" value="1"/>
</dbReference>
<sequence length="702" mass="82770">MFRYNTRKLFLCMVFVLLVFILANHRSDHSKEKPIDKTWHINIDPVTRITFNITEQTKKVVAKNVLDKFFVLSPKCKMPRVNSFVKGFPELRPLRFKSCTDEPSLVSVIYDREKKHYMLHLNMDVSLNHFADFSDFGCTYIEVVPGASDVFAYVKSPEYFHQDWIVPSHFLGVIVECHEMRNKSRVLQRDAFSFVHHLKNRNEENDLKRGAKYPSVFLFGIDSMSRMNFRRSMPLTSAFVSQNGWFEMEGYNKVGDNTLPNLMAILTGRTPRQWRPQCDVRVSGCLDSLVFLWNHFHSAGYLTAYAEDLSSISTFNYLKMGFKHPPVDFYLRPFLMVIEQVLKTVEYFGFKYCVGRRHSFSYVFDFAKQLIERFVFEQPKPLFGLFWTSSFTHDDFRGGANLDGLFARYMEQFKRYGLFERSIVILLSDHGSRYGPLAEHYTGFLEERQPMLHVYLPSWYRRRYPSVERALILNKNRLSSNYDLHLGIRQIIEQIRPRIDFMKSVKCDYCRSILKVLPSNRSCSDAGIPDHWCTCKPFVTVRITLPIRRLTKLTVNRMNRYLKMLNVDGDCHRIKLNKVLKADRQLYFDGHGNEVQSPNNVETYRILFTTKTNNAKFRSIVYSNADNDVVTIEMDMISRLNSYHNDSYCVEDALAKKFCLCYKDQFLKLGERAASKERKVKYKFHENEDDYYDEAKYKTHYF</sequence>
<dbReference type="GO" id="GO:0005615">
    <property type="term" value="C:extracellular space"/>
    <property type="evidence" value="ECO:0007669"/>
    <property type="project" value="TreeGrafter"/>
</dbReference>
<dbReference type="Pfam" id="PF02995">
    <property type="entry name" value="DUF229"/>
    <property type="match status" value="1"/>
</dbReference>
<gene>
    <name evidence="3" type="primary">LOC136116980</name>
</gene>
<dbReference type="SUPFAM" id="SSF53649">
    <property type="entry name" value="Alkaline phosphatase-like"/>
    <property type="match status" value="1"/>
</dbReference>
<dbReference type="PANTHER" id="PTHR10974">
    <property type="entry name" value="FI08016P-RELATED"/>
    <property type="match status" value="1"/>
</dbReference>
<dbReference type="Proteomes" id="UP001652628">
    <property type="component" value="Chromosome 2L"/>
</dbReference>
<dbReference type="Gene3D" id="3.40.720.10">
    <property type="entry name" value="Alkaline Phosphatase, subunit A"/>
    <property type="match status" value="1"/>
</dbReference>
<name>A0AB40DDU5_DROSZ</name>
<feature type="signal peptide" evidence="1">
    <location>
        <begin position="1"/>
        <end position="23"/>
    </location>
</feature>
<dbReference type="RefSeq" id="XP_065721154.2">
    <property type="nucleotide sequence ID" value="XM_065865082.2"/>
</dbReference>
<dbReference type="InterPro" id="IPR017850">
    <property type="entry name" value="Alkaline_phosphatase_core_sf"/>
</dbReference>
<dbReference type="GeneID" id="136116980"/>
<dbReference type="InterPro" id="IPR004245">
    <property type="entry name" value="DUF229"/>
</dbReference>
<evidence type="ECO:0000313" key="2">
    <source>
        <dbReference type="Proteomes" id="UP001652628"/>
    </source>
</evidence>
<evidence type="ECO:0000256" key="1">
    <source>
        <dbReference type="SAM" id="SignalP"/>
    </source>
</evidence>
<keyword evidence="2" id="KW-1185">Reference proteome</keyword>
<evidence type="ECO:0000313" key="3">
    <source>
        <dbReference type="RefSeq" id="XP_065721154.2"/>
    </source>
</evidence>
<proteinExistence type="predicted"/>
<dbReference type="AlphaFoldDB" id="A0AB40DDU5"/>
<organism evidence="2 3">
    <name type="scientific">Drosophila suzukii</name>
    <name type="common">Spotted-wing drosophila fruit fly</name>
    <dbReference type="NCBI Taxonomy" id="28584"/>
    <lineage>
        <taxon>Eukaryota</taxon>
        <taxon>Metazoa</taxon>
        <taxon>Ecdysozoa</taxon>
        <taxon>Arthropoda</taxon>
        <taxon>Hexapoda</taxon>
        <taxon>Insecta</taxon>
        <taxon>Pterygota</taxon>
        <taxon>Neoptera</taxon>
        <taxon>Endopterygota</taxon>
        <taxon>Diptera</taxon>
        <taxon>Brachycera</taxon>
        <taxon>Muscomorpha</taxon>
        <taxon>Ephydroidea</taxon>
        <taxon>Drosophilidae</taxon>
        <taxon>Drosophila</taxon>
        <taxon>Sophophora</taxon>
    </lineage>
</organism>
<protein>
    <submittedName>
        <fullName evidence="3">Uncharacterized protein</fullName>
    </submittedName>
</protein>
<reference evidence="3" key="1">
    <citation type="submission" date="2025-08" db="UniProtKB">
        <authorList>
            <consortium name="RefSeq"/>
        </authorList>
    </citation>
    <scope>IDENTIFICATION</scope>
</reference>